<dbReference type="RefSeq" id="WP_184020542.1">
    <property type="nucleotide sequence ID" value="NZ_JACIJC010000005.1"/>
</dbReference>
<evidence type="ECO:0000256" key="1">
    <source>
        <dbReference type="ARBA" id="ARBA00004141"/>
    </source>
</evidence>
<dbReference type="PANTHER" id="PTHR43731:SF14">
    <property type="entry name" value="PRESENILIN-ASSOCIATED RHOMBOID-LIKE PROTEIN, MITOCHONDRIAL"/>
    <property type="match status" value="1"/>
</dbReference>
<dbReference type="SUPFAM" id="SSF144091">
    <property type="entry name" value="Rhomboid-like"/>
    <property type="match status" value="1"/>
</dbReference>
<feature type="transmembrane region" description="Helical" evidence="7">
    <location>
        <begin position="119"/>
        <end position="142"/>
    </location>
</feature>
<sequence length="209" mass="22318">MDLPRGRLTDFIIWVTFAAWAIVFGMGWQQQADMMFGFIPAEITSGAWRLAPLRAALSPLTATLVHGGLMHLLFNLLTLLVCGRFVERALGMWGMGALYVAGAYAAALARILVTPESPVVGIGASTSVSAIIGAYAVLFSVSRAKAIGPIPAKAVQVIWLALAWIGIQLLTGLATRGFGTQIDIVSHIGGFLAGILLARPLLRFRFRKA</sequence>
<comment type="subcellular location">
    <subcellularLocation>
        <location evidence="1">Membrane</location>
        <topology evidence="1">Multi-pass membrane protein</topology>
    </subcellularLocation>
</comment>
<feature type="domain" description="Peptidase S54 rhomboid" evidence="8">
    <location>
        <begin position="60"/>
        <end position="203"/>
    </location>
</feature>
<dbReference type="Pfam" id="PF01694">
    <property type="entry name" value="Rhomboid"/>
    <property type="match status" value="1"/>
</dbReference>
<dbReference type="AlphaFoldDB" id="A0A7W9AKQ3"/>
<proteinExistence type="inferred from homology"/>
<protein>
    <submittedName>
        <fullName evidence="9">Membrane associated rhomboid family serine protease</fullName>
    </submittedName>
</protein>
<evidence type="ECO:0000256" key="6">
    <source>
        <dbReference type="ARBA" id="ARBA00023136"/>
    </source>
</evidence>
<dbReference type="PANTHER" id="PTHR43731">
    <property type="entry name" value="RHOMBOID PROTEASE"/>
    <property type="match status" value="1"/>
</dbReference>
<keyword evidence="6 7" id="KW-0472">Membrane</keyword>
<evidence type="ECO:0000256" key="7">
    <source>
        <dbReference type="SAM" id="Phobius"/>
    </source>
</evidence>
<accession>A0A7W9AKQ3</accession>
<feature type="transmembrane region" description="Helical" evidence="7">
    <location>
        <begin position="60"/>
        <end position="81"/>
    </location>
</feature>
<dbReference type="InterPro" id="IPR050925">
    <property type="entry name" value="Rhomboid_protease_S54"/>
</dbReference>
<evidence type="ECO:0000313" key="10">
    <source>
        <dbReference type="Proteomes" id="UP000549617"/>
    </source>
</evidence>
<organism evidence="9 10">
    <name type="scientific">Sphingobium boeckii</name>
    <dbReference type="NCBI Taxonomy" id="1082345"/>
    <lineage>
        <taxon>Bacteria</taxon>
        <taxon>Pseudomonadati</taxon>
        <taxon>Pseudomonadota</taxon>
        <taxon>Alphaproteobacteria</taxon>
        <taxon>Sphingomonadales</taxon>
        <taxon>Sphingomonadaceae</taxon>
        <taxon>Sphingobium</taxon>
    </lineage>
</organism>
<evidence type="ECO:0000256" key="2">
    <source>
        <dbReference type="ARBA" id="ARBA00009045"/>
    </source>
</evidence>
<reference evidence="9 10" key="1">
    <citation type="submission" date="2020-08" db="EMBL/GenBank/DDBJ databases">
        <title>Genomic Encyclopedia of Type Strains, Phase IV (KMG-IV): sequencing the most valuable type-strain genomes for metagenomic binning, comparative biology and taxonomic classification.</title>
        <authorList>
            <person name="Goeker M."/>
        </authorList>
    </citation>
    <scope>NUCLEOTIDE SEQUENCE [LARGE SCALE GENOMIC DNA]</scope>
    <source>
        <strain evidence="9 10">DSM 25079</strain>
    </source>
</reference>
<dbReference type="Gene3D" id="1.20.1540.10">
    <property type="entry name" value="Rhomboid-like"/>
    <property type="match status" value="1"/>
</dbReference>
<keyword evidence="10" id="KW-1185">Reference proteome</keyword>
<evidence type="ECO:0000256" key="4">
    <source>
        <dbReference type="ARBA" id="ARBA00022801"/>
    </source>
</evidence>
<dbReference type="GO" id="GO:0004252">
    <property type="term" value="F:serine-type endopeptidase activity"/>
    <property type="evidence" value="ECO:0007669"/>
    <property type="project" value="InterPro"/>
</dbReference>
<dbReference type="EMBL" id="JACIJC010000005">
    <property type="protein sequence ID" value="MBB5687252.1"/>
    <property type="molecule type" value="Genomic_DNA"/>
</dbReference>
<feature type="transmembrane region" description="Helical" evidence="7">
    <location>
        <begin position="93"/>
        <end position="113"/>
    </location>
</feature>
<feature type="transmembrane region" description="Helical" evidence="7">
    <location>
        <begin position="12"/>
        <end position="28"/>
    </location>
</feature>
<comment type="caution">
    <text evidence="9">The sequence shown here is derived from an EMBL/GenBank/DDBJ whole genome shotgun (WGS) entry which is preliminary data.</text>
</comment>
<dbReference type="InterPro" id="IPR022764">
    <property type="entry name" value="Peptidase_S54_rhomboid_dom"/>
</dbReference>
<keyword evidence="4" id="KW-0378">Hydrolase</keyword>
<evidence type="ECO:0000313" key="9">
    <source>
        <dbReference type="EMBL" id="MBB5687252.1"/>
    </source>
</evidence>
<dbReference type="Proteomes" id="UP000549617">
    <property type="component" value="Unassembled WGS sequence"/>
</dbReference>
<comment type="similarity">
    <text evidence="2">Belongs to the peptidase S54 family.</text>
</comment>
<evidence type="ECO:0000256" key="3">
    <source>
        <dbReference type="ARBA" id="ARBA00022692"/>
    </source>
</evidence>
<evidence type="ECO:0000256" key="5">
    <source>
        <dbReference type="ARBA" id="ARBA00022989"/>
    </source>
</evidence>
<dbReference type="GO" id="GO:0016020">
    <property type="term" value="C:membrane"/>
    <property type="evidence" value="ECO:0007669"/>
    <property type="project" value="UniProtKB-SubCell"/>
</dbReference>
<keyword evidence="5 7" id="KW-1133">Transmembrane helix</keyword>
<dbReference type="GO" id="GO:0006508">
    <property type="term" value="P:proteolysis"/>
    <property type="evidence" value="ECO:0007669"/>
    <property type="project" value="UniProtKB-KW"/>
</dbReference>
<dbReference type="InterPro" id="IPR035952">
    <property type="entry name" value="Rhomboid-like_sf"/>
</dbReference>
<evidence type="ECO:0000259" key="8">
    <source>
        <dbReference type="Pfam" id="PF01694"/>
    </source>
</evidence>
<gene>
    <name evidence="9" type="ORF">FHS49_003280</name>
</gene>
<feature type="transmembrane region" description="Helical" evidence="7">
    <location>
        <begin position="154"/>
        <end position="178"/>
    </location>
</feature>
<keyword evidence="9" id="KW-0645">Protease</keyword>
<feature type="transmembrane region" description="Helical" evidence="7">
    <location>
        <begin position="184"/>
        <end position="202"/>
    </location>
</feature>
<keyword evidence="3 7" id="KW-0812">Transmembrane</keyword>
<name>A0A7W9AKQ3_9SPHN</name>